<gene>
    <name evidence="1" type="ORF">AX774_g2772</name>
</gene>
<dbReference type="InterPro" id="IPR043502">
    <property type="entry name" value="DNA/RNA_pol_sf"/>
</dbReference>
<keyword evidence="2" id="KW-1185">Reference proteome</keyword>
<name>A0A1R1PRY9_ZANCU</name>
<evidence type="ECO:0000313" key="1">
    <source>
        <dbReference type="EMBL" id="OMH83718.1"/>
    </source>
</evidence>
<dbReference type="SUPFAM" id="SSF56672">
    <property type="entry name" value="DNA/RNA polymerases"/>
    <property type="match status" value="1"/>
</dbReference>
<dbReference type="OrthoDB" id="5597136at2759"/>
<comment type="caution">
    <text evidence="1">The sequence shown here is derived from an EMBL/GenBank/DDBJ whole genome shotgun (WGS) entry which is preliminary data.</text>
</comment>
<dbReference type="Gene3D" id="2.40.70.10">
    <property type="entry name" value="Acid Proteases"/>
    <property type="match status" value="1"/>
</dbReference>
<dbReference type="Pfam" id="PF13975">
    <property type="entry name" value="gag-asp_proteas"/>
    <property type="match status" value="1"/>
</dbReference>
<proteinExistence type="predicted"/>
<accession>A0A1R1PRY9</accession>
<protein>
    <recommendedName>
        <fullName evidence="3">DNA damage-inducible protein 1</fullName>
    </recommendedName>
</protein>
<dbReference type="Proteomes" id="UP000188320">
    <property type="component" value="Unassembled WGS sequence"/>
</dbReference>
<dbReference type="Gene3D" id="3.10.10.10">
    <property type="entry name" value="HIV Type 1 Reverse Transcriptase, subunit A, domain 1"/>
    <property type="match status" value="1"/>
</dbReference>
<organism evidence="1 2">
    <name type="scientific">Zancudomyces culisetae</name>
    <name type="common">Gut fungus</name>
    <name type="synonym">Smittium culisetae</name>
    <dbReference type="NCBI Taxonomy" id="1213189"/>
    <lineage>
        <taxon>Eukaryota</taxon>
        <taxon>Fungi</taxon>
        <taxon>Fungi incertae sedis</taxon>
        <taxon>Zoopagomycota</taxon>
        <taxon>Kickxellomycotina</taxon>
        <taxon>Harpellomycetes</taxon>
        <taxon>Harpellales</taxon>
        <taxon>Legeriomycetaceae</taxon>
        <taxon>Zancudomyces</taxon>
    </lineage>
</organism>
<dbReference type="AlphaFoldDB" id="A0A1R1PRY9"/>
<evidence type="ECO:0008006" key="3">
    <source>
        <dbReference type="Google" id="ProtNLM"/>
    </source>
</evidence>
<dbReference type="SUPFAM" id="SSF50630">
    <property type="entry name" value="Acid proteases"/>
    <property type="match status" value="1"/>
</dbReference>
<reference evidence="2" key="1">
    <citation type="submission" date="2017-01" db="EMBL/GenBank/DDBJ databases">
        <authorList>
            <person name="Wang Y."/>
            <person name="White M."/>
            <person name="Kvist S."/>
            <person name="Moncalvo J.-M."/>
        </authorList>
    </citation>
    <scope>NUCLEOTIDE SEQUENCE [LARGE SCALE GENOMIC DNA]</scope>
    <source>
        <strain evidence="2">COL-18-3</strain>
    </source>
</reference>
<evidence type="ECO:0000313" key="2">
    <source>
        <dbReference type="Proteomes" id="UP000188320"/>
    </source>
</evidence>
<dbReference type="InterPro" id="IPR021109">
    <property type="entry name" value="Peptidase_aspartic_dom_sf"/>
</dbReference>
<sequence>MEMVVEVLDDELTQKSKVSEIGVQKKAKYVTKISENTTPFNMVEELNQFYPKISFTQLLEASPTLTAELNTLCKKVKKLDVNEIRVLPQKISNCKVIVSDFNKKYWAVVDTGAACSVTTTTLAEQWGIEPDEWQRQVIVTADGSRHSTCGILNRVPQKISNYTLEAELVIMNRKDDMLILGTDWLYRHHGIVDPRSSELKIQAQLNLLIITMQTISEKPQQNTYDSEIYLMVKGDDKEKSTVEKYDDERLTKFKEEFKDIFVDDINELTQTDLAEHRIELNDETPIKQRPYRIPHHMQLKVRIELEIMERKGVISPCYSE</sequence>
<dbReference type="EMBL" id="LSSK01000326">
    <property type="protein sequence ID" value="OMH83718.1"/>
    <property type="molecule type" value="Genomic_DNA"/>
</dbReference>